<accession>A0A7J8BE03</accession>
<keyword evidence="3" id="KW-1185">Reference proteome</keyword>
<evidence type="ECO:0000313" key="3">
    <source>
        <dbReference type="Proteomes" id="UP000593571"/>
    </source>
</evidence>
<reference evidence="2 3" key="1">
    <citation type="journal article" date="2020" name="Nature">
        <title>Six reference-quality genomes reveal evolution of bat adaptations.</title>
        <authorList>
            <person name="Jebb D."/>
            <person name="Huang Z."/>
            <person name="Pippel M."/>
            <person name="Hughes G.M."/>
            <person name="Lavrichenko K."/>
            <person name="Devanna P."/>
            <person name="Winkler S."/>
            <person name="Jermiin L.S."/>
            <person name="Skirmuntt E.C."/>
            <person name="Katzourakis A."/>
            <person name="Burkitt-Gray L."/>
            <person name="Ray D.A."/>
            <person name="Sullivan K.A.M."/>
            <person name="Roscito J.G."/>
            <person name="Kirilenko B.M."/>
            <person name="Davalos L.M."/>
            <person name="Corthals A.P."/>
            <person name="Power M.L."/>
            <person name="Jones G."/>
            <person name="Ransome R.D."/>
            <person name="Dechmann D.K.N."/>
            <person name="Locatelli A.G."/>
            <person name="Puechmaille S.J."/>
            <person name="Fedrigo O."/>
            <person name="Jarvis E.D."/>
            <person name="Hiller M."/>
            <person name="Vernes S.C."/>
            <person name="Myers E.W."/>
            <person name="Teeling E.C."/>
        </authorList>
    </citation>
    <scope>NUCLEOTIDE SEQUENCE [LARGE SCALE GENOMIC DNA]</scope>
    <source>
        <strain evidence="2">MRouAeg1</strain>
        <tissue evidence="2">Muscle</tissue>
    </source>
</reference>
<name>A0A7J8BE03_ROUAE</name>
<gene>
    <name evidence="2" type="ORF">HJG63_009725</name>
</gene>
<dbReference type="Proteomes" id="UP000593571">
    <property type="component" value="Unassembled WGS sequence"/>
</dbReference>
<proteinExistence type="predicted"/>
<comment type="caution">
    <text evidence="2">The sequence shown here is derived from an EMBL/GenBank/DDBJ whole genome shotgun (WGS) entry which is preliminary data.</text>
</comment>
<organism evidence="2 3">
    <name type="scientific">Rousettus aegyptiacus</name>
    <name type="common">Egyptian fruit bat</name>
    <name type="synonym">Pteropus aegyptiacus</name>
    <dbReference type="NCBI Taxonomy" id="9407"/>
    <lineage>
        <taxon>Eukaryota</taxon>
        <taxon>Metazoa</taxon>
        <taxon>Chordata</taxon>
        <taxon>Craniata</taxon>
        <taxon>Vertebrata</taxon>
        <taxon>Euteleostomi</taxon>
        <taxon>Mammalia</taxon>
        <taxon>Eutheria</taxon>
        <taxon>Laurasiatheria</taxon>
        <taxon>Chiroptera</taxon>
        <taxon>Yinpterochiroptera</taxon>
        <taxon>Pteropodoidea</taxon>
        <taxon>Pteropodidae</taxon>
        <taxon>Rousettinae</taxon>
        <taxon>Rousettus</taxon>
    </lineage>
</organism>
<protein>
    <submittedName>
        <fullName evidence="2">Uncharacterized protein</fullName>
    </submittedName>
</protein>
<dbReference type="EMBL" id="JACASE010000017">
    <property type="protein sequence ID" value="KAF6397053.1"/>
    <property type="molecule type" value="Genomic_DNA"/>
</dbReference>
<sequence>MVNLTARTARIKRWPRQSARGVEGQSRIPGAVRSREEASHQQPRSWRTRSKRLPTSDPVSRQTLARADRACGAHDCDTISLPRTCFSGSYWSSSTKTWAQTGVWGGGTRGRGACGSWRADVSEEKQKWPMTWCQITERGVLEKNE</sequence>
<dbReference type="AlphaFoldDB" id="A0A7J8BE03"/>
<evidence type="ECO:0000256" key="1">
    <source>
        <dbReference type="SAM" id="MobiDB-lite"/>
    </source>
</evidence>
<feature type="region of interest" description="Disordered" evidence="1">
    <location>
        <begin position="1"/>
        <end position="61"/>
    </location>
</feature>
<evidence type="ECO:0000313" key="2">
    <source>
        <dbReference type="EMBL" id="KAF6397053.1"/>
    </source>
</evidence>